<dbReference type="EMBL" id="VLTL01000125">
    <property type="protein sequence ID" value="KAA0159682.1"/>
    <property type="molecule type" value="Genomic_DNA"/>
</dbReference>
<dbReference type="AlphaFoldDB" id="A0A5A8D2G8"/>
<sequence>MPCTLADLEAASPALVHSLGIGEGGPNAPGQHCVLEYNDIEAAVLRELLGSDGERTRAMEAAIGSGVKVDSGMPFASVAVADLVGEARAIGRDIGAGKHFACQHPWRPASG</sequence>
<evidence type="ECO:0000313" key="1">
    <source>
        <dbReference type="EMBL" id="KAA0159682.1"/>
    </source>
</evidence>
<evidence type="ECO:0000313" key="2">
    <source>
        <dbReference type="Proteomes" id="UP000324907"/>
    </source>
</evidence>
<proteinExistence type="predicted"/>
<organism evidence="1 2">
    <name type="scientific">Cafeteria roenbergensis</name>
    <name type="common">Marine flagellate</name>
    <dbReference type="NCBI Taxonomy" id="33653"/>
    <lineage>
        <taxon>Eukaryota</taxon>
        <taxon>Sar</taxon>
        <taxon>Stramenopiles</taxon>
        <taxon>Bigyra</taxon>
        <taxon>Opalozoa</taxon>
        <taxon>Bicosoecida</taxon>
        <taxon>Cafeteriaceae</taxon>
        <taxon>Cafeteria</taxon>
    </lineage>
</organism>
<comment type="caution">
    <text evidence="1">The sequence shown here is derived from an EMBL/GenBank/DDBJ whole genome shotgun (WGS) entry which is preliminary data.</text>
</comment>
<accession>A0A5A8D2G8</accession>
<dbReference type="Proteomes" id="UP000324907">
    <property type="component" value="Unassembled WGS sequence"/>
</dbReference>
<gene>
    <name evidence="1" type="ORF">FNF28_05787</name>
</gene>
<name>A0A5A8D2G8_CAFRO</name>
<protein>
    <submittedName>
        <fullName evidence="1">Uncharacterized protein</fullName>
    </submittedName>
</protein>
<reference evidence="1 2" key="1">
    <citation type="submission" date="2019-07" db="EMBL/GenBank/DDBJ databases">
        <title>Genomes of Cafeteria roenbergensis.</title>
        <authorList>
            <person name="Fischer M.G."/>
            <person name="Hackl T."/>
            <person name="Roman M."/>
        </authorList>
    </citation>
    <scope>NUCLEOTIDE SEQUENCE [LARGE SCALE GENOMIC DNA]</scope>
    <source>
        <strain evidence="1 2">RCC970-E3</strain>
    </source>
</reference>